<sequence>MDFFNRTGKIAIGSRLRMLTDAVTSDASQIYELYGIDIKPKWFPLLFVLAGGKEKTITGIAKEIGHSHPSVSNIVGEMTARGLVKGLEDQKDKRRTVIALSPHGKRVAAMLTELCKDVEVAVEDISKETRHDLWRAIGEWEDRLAEKSLLQRVKEARKMREREHIRVIPYEPCYKNTFKSLNVQWITQHWKIEPHDLDYLDHPQEYIINKGGFIFVALYRGKPVGVCALCKMDDPVYDYELAKLAVHPHAQGKGIGEILCHAAIDKAKDMKAKILFLESNTLLKPAIHTYKKLGFKELAENHPAYERGNIQMELKITY</sequence>
<organism evidence="4 5">
    <name type="scientific">Akkermansia muciniphila</name>
    <dbReference type="NCBI Taxonomy" id="239935"/>
    <lineage>
        <taxon>Bacteria</taxon>
        <taxon>Pseudomonadati</taxon>
        <taxon>Verrucomicrobiota</taxon>
        <taxon>Verrucomicrobiia</taxon>
        <taxon>Verrucomicrobiales</taxon>
        <taxon>Akkermansiaceae</taxon>
        <taxon>Akkermansia</taxon>
    </lineage>
</organism>
<dbReference type="PROSITE" id="PS51186">
    <property type="entry name" value="GNAT"/>
    <property type="match status" value="1"/>
</dbReference>
<dbReference type="InterPro" id="IPR000835">
    <property type="entry name" value="HTH_MarR-typ"/>
</dbReference>
<proteinExistence type="predicted"/>
<gene>
    <name evidence="4" type="ORF">CXU09_06150</name>
</gene>
<dbReference type="InterPro" id="IPR050769">
    <property type="entry name" value="NAT_camello-type"/>
</dbReference>
<evidence type="ECO:0000259" key="2">
    <source>
        <dbReference type="PROSITE" id="PS50995"/>
    </source>
</evidence>
<dbReference type="Pfam" id="PF12802">
    <property type="entry name" value="MarR_2"/>
    <property type="match status" value="1"/>
</dbReference>
<dbReference type="InterPro" id="IPR036388">
    <property type="entry name" value="WH-like_DNA-bd_sf"/>
</dbReference>
<comment type="caution">
    <text evidence="4">The sequence shown here is derived from an EMBL/GenBank/DDBJ whole genome shotgun (WGS) entry which is preliminary data.</text>
</comment>
<reference evidence="4 5" key="1">
    <citation type="journal article" date="2017" name="BMC Genomics">
        <title>Genome sequencing of 39 Akkermansia muciniphila isolates reveals its population structure, genomic and functional diverisity, and global distribution in mammalian gut microbiotas.</title>
        <authorList>
            <person name="Guo X."/>
            <person name="Li S."/>
            <person name="Zhang J."/>
            <person name="Wu F."/>
            <person name="Li X."/>
            <person name="Wu D."/>
            <person name="Zhang M."/>
            <person name="Ou Z."/>
            <person name="Jie Z."/>
            <person name="Yan Q."/>
            <person name="Li P."/>
            <person name="Yi J."/>
            <person name="Peng Y."/>
        </authorList>
    </citation>
    <scope>NUCLEOTIDE SEQUENCE [LARGE SCALE GENOMIC DNA]</scope>
    <source>
        <strain evidence="4 5">GP43</strain>
    </source>
</reference>
<dbReference type="PROSITE" id="PS50995">
    <property type="entry name" value="HTH_MARR_2"/>
    <property type="match status" value="1"/>
</dbReference>
<evidence type="ECO:0000256" key="1">
    <source>
        <dbReference type="ARBA" id="ARBA00022679"/>
    </source>
</evidence>
<dbReference type="PANTHER" id="PTHR13947:SF37">
    <property type="entry name" value="LD18367P"/>
    <property type="match status" value="1"/>
</dbReference>
<dbReference type="GO" id="GO:0003700">
    <property type="term" value="F:DNA-binding transcription factor activity"/>
    <property type="evidence" value="ECO:0007669"/>
    <property type="project" value="InterPro"/>
</dbReference>
<dbReference type="RefSeq" id="WP_022198183.1">
    <property type="nucleotide sequence ID" value="NZ_AP021898.1"/>
</dbReference>
<evidence type="ECO:0000259" key="3">
    <source>
        <dbReference type="PROSITE" id="PS51186"/>
    </source>
</evidence>
<feature type="domain" description="HTH marR-type" evidence="2">
    <location>
        <begin position="9"/>
        <end position="155"/>
    </location>
</feature>
<feature type="domain" description="N-acetyltransferase" evidence="3">
    <location>
        <begin position="176"/>
        <end position="317"/>
    </location>
</feature>
<dbReference type="Proteomes" id="UP000235914">
    <property type="component" value="Unassembled WGS sequence"/>
</dbReference>
<evidence type="ECO:0000313" key="4">
    <source>
        <dbReference type="EMBL" id="PNC56207.1"/>
    </source>
</evidence>
<dbReference type="SUPFAM" id="SSF55729">
    <property type="entry name" value="Acyl-CoA N-acyltransferases (Nat)"/>
    <property type="match status" value="1"/>
</dbReference>
<keyword evidence="1" id="KW-0808">Transferase</keyword>
<dbReference type="SMART" id="SM00347">
    <property type="entry name" value="HTH_MARR"/>
    <property type="match status" value="1"/>
</dbReference>
<accession>A0AAP8NL14</accession>
<dbReference type="Gene3D" id="3.40.630.30">
    <property type="match status" value="1"/>
</dbReference>
<dbReference type="CDD" id="cd04301">
    <property type="entry name" value="NAT_SF"/>
    <property type="match status" value="1"/>
</dbReference>
<dbReference type="EMBL" id="PJKN01000003">
    <property type="protein sequence ID" value="PNC56207.1"/>
    <property type="molecule type" value="Genomic_DNA"/>
</dbReference>
<dbReference type="InterPro" id="IPR016181">
    <property type="entry name" value="Acyl_CoA_acyltransferase"/>
</dbReference>
<dbReference type="InterPro" id="IPR000182">
    <property type="entry name" value="GNAT_dom"/>
</dbReference>
<evidence type="ECO:0000313" key="5">
    <source>
        <dbReference type="Proteomes" id="UP000235914"/>
    </source>
</evidence>
<dbReference type="Pfam" id="PF00583">
    <property type="entry name" value="Acetyltransf_1"/>
    <property type="match status" value="1"/>
</dbReference>
<dbReference type="GO" id="GO:0008080">
    <property type="term" value="F:N-acetyltransferase activity"/>
    <property type="evidence" value="ECO:0007669"/>
    <property type="project" value="InterPro"/>
</dbReference>
<dbReference type="SUPFAM" id="SSF46785">
    <property type="entry name" value="Winged helix' DNA-binding domain"/>
    <property type="match status" value="1"/>
</dbReference>
<dbReference type="GeneID" id="60880281"/>
<protein>
    <submittedName>
        <fullName evidence="4">MarR family transcriptional regulator</fullName>
    </submittedName>
</protein>
<dbReference type="Gene3D" id="1.10.10.10">
    <property type="entry name" value="Winged helix-like DNA-binding domain superfamily/Winged helix DNA-binding domain"/>
    <property type="match status" value="1"/>
</dbReference>
<dbReference type="AlphaFoldDB" id="A0AAP8NL14"/>
<dbReference type="InterPro" id="IPR036390">
    <property type="entry name" value="WH_DNA-bd_sf"/>
</dbReference>
<name>A0AAP8NL14_9BACT</name>
<dbReference type="PANTHER" id="PTHR13947">
    <property type="entry name" value="GNAT FAMILY N-ACETYLTRANSFERASE"/>
    <property type="match status" value="1"/>
</dbReference>